<comment type="caution">
    <text evidence="2">The sequence shown here is derived from an EMBL/GenBank/DDBJ whole genome shotgun (WGS) entry which is preliminary data.</text>
</comment>
<dbReference type="Proteomes" id="UP000536179">
    <property type="component" value="Unassembled WGS sequence"/>
</dbReference>
<evidence type="ECO:0000256" key="1">
    <source>
        <dbReference type="SAM" id="SignalP"/>
    </source>
</evidence>
<keyword evidence="1" id="KW-0732">Signal</keyword>
<name>A0A7W5E321_9BACT</name>
<dbReference type="EMBL" id="JACHXU010000022">
    <property type="protein sequence ID" value="MBB3209306.1"/>
    <property type="molecule type" value="Genomic_DNA"/>
</dbReference>
<evidence type="ECO:0000313" key="3">
    <source>
        <dbReference type="Proteomes" id="UP000536179"/>
    </source>
</evidence>
<dbReference type="RefSeq" id="WP_184307788.1">
    <property type="nucleotide sequence ID" value="NZ_JACHXU010000022.1"/>
</dbReference>
<gene>
    <name evidence="2" type="ORF">FHS27_005146</name>
</gene>
<proteinExistence type="predicted"/>
<feature type="chain" id="PRO_5030630523" description="Secreted protein" evidence="1">
    <location>
        <begin position="25"/>
        <end position="62"/>
    </location>
</feature>
<dbReference type="AlphaFoldDB" id="A0A7W5E321"/>
<feature type="signal peptide" evidence="1">
    <location>
        <begin position="1"/>
        <end position="24"/>
    </location>
</feature>
<protein>
    <recommendedName>
        <fullName evidence="4">Secreted protein</fullName>
    </recommendedName>
</protein>
<evidence type="ECO:0000313" key="2">
    <source>
        <dbReference type="EMBL" id="MBB3209306.1"/>
    </source>
</evidence>
<accession>A0A7W5E321</accession>
<evidence type="ECO:0008006" key="4">
    <source>
        <dbReference type="Google" id="ProtNLM"/>
    </source>
</evidence>
<organism evidence="2 3">
    <name type="scientific">Aporhodopirellula rubra</name>
    <dbReference type="NCBI Taxonomy" id="980271"/>
    <lineage>
        <taxon>Bacteria</taxon>
        <taxon>Pseudomonadati</taxon>
        <taxon>Planctomycetota</taxon>
        <taxon>Planctomycetia</taxon>
        <taxon>Pirellulales</taxon>
        <taxon>Pirellulaceae</taxon>
        <taxon>Aporhodopirellula</taxon>
    </lineage>
</organism>
<keyword evidence="3" id="KW-1185">Reference proteome</keyword>
<reference evidence="2 3" key="1">
    <citation type="submission" date="2020-08" db="EMBL/GenBank/DDBJ databases">
        <title>Genomic Encyclopedia of Type Strains, Phase III (KMG-III): the genomes of soil and plant-associated and newly described type strains.</title>
        <authorList>
            <person name="Whitman W."/>
        </authorList>
    </citation>
    <scope>NUCLEOTIDE SEQUENCE [LARGE SCALE GENOMIC DNA]</scope>
    <source>
        <strain evidence="2 3">CECT 8075</strain>
    </source>
</reference>
<sequence length="62" mass="6650">MFNRNRTITIIAGCLVLCVLSVHTGCSRDTTARKLDTPEGVDWDAIKAQNESDNAGAAKATE</sequence>